<feature type="transmembrane region" description="Helical" evidence="2">
    <location>
        <begin position="39"/>
        <end position="62"/>
    </location>
</feature>
<dbReference type="Gramene" id="TRITD3Av1G250980.2">
    <property type="protein sequence ID" value="TRITD3Av1G250980.2"/>
    <property type="gene ID" value="TRITD3Av1G250980"/>
</dbReference>
<keyword evidence="2" id="KW-0472">Membrane</keyword>
<evidence type="ECO:0000313" key="3">
    <source>
        <dbReference type="EMBL" id="VAH68250.1"/>
    </source>
</evidence>
<dbReference type="PANTHER" id="PTHR34483:SF2">
    <property type="entry name" value="OS09G0130700 PROTEIN"/>
    <property type="match status" value="1"/>
</dbReference>
<organism evidence="3 4">
    <name type="scientific">Triticum turgidum subsp. durum</name>
    <name type="common">Durum wheat</name>
    <name type="synonym">Triticum durum</name>
    <dbReference type="NCBI Taxonomy" id="4567"/>
    <lineage>
        <taxon>Eukaryota</taxon>
        <taxon>Viridiplantae</taxon>
        <taxon>Streptophyta</taxon>
        <taxon>Embryophyta</taxon>
        <taxon>Tracheophyta</taxon>
        <taxon>Spermatophyta</taxon>
        <taxon>Magnoliopsida</taxon>
        <taxon>Liliopsida</taxon>
        <taxon>Poales</taxon>
        <taxon>Poaceae</taxon>
        <taxon>BOP clade</taxon>
        <taxon>Pooideae</taxon>
        <taxon>Triticodae</taxon>
        <taxon>Triticeae</taxon>
        <taxon>Triticinae</taxon>
        <taxon>Triticum</taxon>
    </lineage>
</organism>
<reference evidence="3 4" key="1">
    <citation type="submission" date="2017-09" db="EMBL/GenBank/DDBJ databases">
        <authorList>
            <consortium name="International Durum Wheat Genome Sequencing Consortium (IDWGSC)"/>
            <person name="Milanesi L."/>
        </authorList>
    </citation>
    <scope>NUCLEOTIDE SEQUENCE [LARGE SCALE GENOMIC DNA]</scope>
    <source>
        <strain evidence="4">cv. Svevo</strain>
    </source>
</reference>
<dbReference type="Proteomes" id="UP000324705">
    <property type="component" value="Chromosome 3A"/>
</dbReference>
<evidence type="ECO:0000256" key="2">
    <source>
        <dbReference type="SAM" id="Phobius"/>
    </source>
</evidence>
<name>A0A9R0RXJ6_TRITD</name>
<protein>
    <submittedName>
        <fullName evidence="3">Uncharacterized protein</fullName>
    </submittedName>
</protein>
<dbReference type="OMA" id="AYAFAMY"/>
<dbReference type="AlphaFoldDB" id="A0A9R0RXJ6"/>
<dbReference type="PANTHER" id="PTHR34483">
    <property type="entry name" value="OS09G0129800 PROTEIN"/>
    <property type="match status" value="1"/>
</dbReference>
<feature type="transmembrane region" description="Helical" evidence="2">
    <location>
        <begin position="204"/>
        <end position="226"/>
    </location>
</feature>
<evidence type="ECO:0000256" key="1">
    <source>
        <dbReference type="SAM" id="MobiDB-lite"/>
    </source>
</evidence>
<proteinExistence type="predicted"/>
<feature type="transmembrane region" description="Helical" evidence="2">
    <location>
        <begin position="108"/>
        <end position="131"/>
    </location>
</feature>
<feature type="transmembrane region" description="Helical" evidence="2">
    <location>
        <begin position="264"/>
        <end position="284"/>
    </location>
</feature>
<gene>
    <name evidence="3" type="ORF">TRITD_3Av1G250980</name>
</gene>
<evidence type="ECO:0000313" key="4">
    <source>
        <dbReference type="Proteomes" id="UP000324705"/>
    </source>
</evidence>
<feature type="transmembrane region" description="Helical" evidence="2">
    <location>
        <begin position="159"/>
        <end position="184"/>
    </location>
</feature>
<keyword evidence="4" id="KW-1185">Reference proteome</keyword>
<feature type="transmembrane region" description="Helical" evidence="2">
    <location>
        <begin position="304"/>
        <end position="323"/>
    </location>
</feature>
<keyword evidence="2" id="KW-1133">Transmembrane helix</keyword>
<dbReference type="EMBL" id="LT934115">
    <property type="protein sequence ID" value="VAH68250.1"/>
    <property type="molecule type" value="Genomic_DNA"/>
</dbReference>
<keyword evidence="2" id="KW-0812">Transmembrane</keyword>
<sequence>MHPSTMAATAREASTAGSSSPRTSFVADSLILPTRNGRLFASAFALVYVHTFVSLSVAVLYAHPLATAVLLRVYSLVRDNDGGPGRSQHVVYASESDNEIRGHAKKLLVVYLAYLASQLATRVAVALAASATCRGDRRPRSLAELVRGKAAAGRVRGTLATAALVAVVEHASLAALLASCLALASWRWWTSGAAARSDAAASFVTGYVLFLLLLLLLSHLFLAAVFQVAIAASAADEGYGEGGTRAAFRRAWRLMAERARRKEAAVMVVVASLLPVAISPAYAFAMYCSQRAPDAGIIGVLHGYLLPSVGVQLLSTVAAAMFYHRCMEHHHDPAVLQPRTKLAIAKSSVID</sequence>
<accession>A0A9R0RXJ6</accession>
<feature type="region of interest" description="Disordered" evidence="1">
    <location>
        <begin position="1"/>
        <end position="23"/>
    </location>
</feature>